<proteinExistence type="predicted"/>
<keyword evidence="4" id="KW-1185">Reference proteome</keyword>
<dbReference type="EMBL" id="PGVA01000057">
    <property type="protein sequence ID" value="PLR80174.1"/>
    <property type="molecule type" value="Genomic_DNA"/>
</dbReference>
<organism evidence="1 3">
    <name type="scientific">Bacillus canaveralius</name>
    <dbReference type="NCBI Taxonomy" id="1403243"/>
    <lineage>
        <taxon>Bacteria</taxon>
        <taxon>Bacillati</taxon>
        <taxon>Bacillota</taxon>
        <taxon>Bacilli</taxon>
        <taxon>Bacillales</taxon>
        <taxon>Bacillaceae</taxon>
        <taxon>Bacillus</taxon>
    </lineage>
</organism>
<accession>A0A2N5GHC0</accession>
<dbReference type="EMBL" id="PGVD01000020">
    <property type="protein sequence ID" value="PLR98683.1"/>
    <property type="molecule type" value="Genomic_DNA"/>
</dbReference>
<evidence type="ECO:0000313" key="4">
    <source>
        <dbReference type="Proteomes" id="UP000235114"/>
    </source>
</evidence>
<name>A0A2N5GHC0_9BACI</name>
<dbReference type="Proteomes" id="UP000234951">
    <property type="component" value="Unassembled WGS sequence"/>
</dbReference>
<protein>
    <submittedName>
        <fullName evidence="1">Uncharacterized protein</fullName>
    </submittedName>
</protein>
<dbReference type="AlphaFoldDB" id="A0A2N5GHC0"/>
<dbReference type="Gene3D" id="1.20.1260.10">
    <property type="match status" value="1"/>
</dbReference>
<evidence type="ECO:0000313" key="1">
    <source>
        <dbReference type="EMBL" id="PLR80174.1"/>
    </source>
</evidence>
<gene>
    <name evidence="1" type="ORF">CU635_19400</name>
    <name evidence="2" type="ORF">CVD25_07135</name>
</gene>
<dbReference type="InterPro" id="IPR021617">
    <property type="entry name" value="DUF3231"/>
</dbReference>
<dbReference type="RefSeq" id="WP_101579021.1">
    <property type="nucleotide sequence ID" value="NZ_PGVA01000057.1"/>
</dbReference>
<dbReference type="Proteomes" id="UP000235114">
    <property type="component" value="Unassembled WGS sequence"/>
</dbReference>
<sequence length="179" mass="20879">MNFFQLTKDAFEQFTDKEMKPLHVGEVMNLWFYLIGTKQTLRGDEISRNTCQDEDLKKKLDEAINDVHRPMVKELEEFFLKEGVPLPDTTPEKNVGDYRSIPDGAKMNDEEIANFLAYNLVVGITAAVRGMTEAVRVDVAYMFLKYQMMKVAYSVSFKKMMEDKGWLKTPPFYNQERHK</sequence>
<dbReference type="Pfam" id="PF11553">
    <property type="entry name" value="DUF3231"/>
    <property type="match status" value="1"/>
</dbReference>
<reference evidence="1 3" key="1">
    <citation type="submission" date="2017-11" db="EMBL/GenBank/DDBJ databases">
        <title>Comparitive Functional Genomics of Dry Heat Resistant strains isolated from the Viking Spacecraft.</title>
        <authorList>
            <person name="Seuylemezian A."/>
            <person name="Cooper K."/>
            <person name="Vaishampayan P."/>
        </authorList>
    </citation>
    <scope>NUCLEOTIDE SEQUENCE [LARGE SCALE GENOMIC DNA]</scope>
    <source>
        <strain evidence="1 3">M4.6</strain>
    </source>
</reference>
<dbReference type="InterPro" id="IPR012347">
    <property type="entry name" value="Ferritin-like"/>
</dbReference>
<dbReference type="OrthoDB" id="1934429at2"/>
<evidence type="ECO:0000313" key="2">
    <source>
        <dbReference type="EMBL" id="PLR98683.1"/>
    </source>
</evidence>
<reference evidence="2 4" key="2">
    <citation type="submission" date="2017-12" db="EMBL/GenBank/DDBJ databases">
        <title>Comparative Functional Genomics of Dry Heat Resistant strains isolated from the Viking Spacecraft.</title>
        <authorList>
            <person name="Seuylemezian A."/>
            <person name="Cooper K."/>
            <person name="Vaishampayan P."/>
        </authorList>
    </citation>
    <scope>NUCLEOTIDE SEQUENCE [LARGE SCALE GENOMIC DNA]</scope>
    <source>
        <strain evidence="2 4">ATCC 29669</strain>
    </source>
</reference>
<comment type="caution">
    <text evidence="1">The sequence shown here is derived from an EMBL/GenBank/DDBJ whole genome shotgun (WGS) entry which is preliminary data.</text>
</comment>
<evidence type="ECO:0000313" key="3">
    <source>
        <dbReference type="Proteomes" id="UP000234951"/>
    </source>
</evidence>